<feature type="domain" description="C2H2-type" evidence="10">
    <location>
        <begin position="218"/>
        <end position="245"/>
    </location>
</feature>
<organism evidence="11 12">
    <name type="scientific">Anopheles merus</name>
    <name type="common">Mosquito</name>
    <dbReference type="NCBI Taxonomy" id="30066"/>
    <lineage>
        <taxon>Eukaryota</taxon>
        <taxon>Metazoa</taxon>
        <taxon>Ecdysozoa</taxon>
        <taxon>Arthropoda</taxon>
        <taxon>Hexapoda</taxon>
        <taxon>Insecta</taxon>
        <taxon>Pterygota</taxon>
        <taxon>Neoptera</taxon>
        <taxon>Endopterygota</taxon>
        <taxon>Diptera</taxon>
        <taxon>Nematocera</taxon>
        <taxon>Culicoidea</taxon>
        <taxon>Culicidae</taxon>
        <taxon>Anophelinae</taxon>
        <taxon>Anopheles</taxon>
    </lineage>
</organism>
<dbReference type="VEuPathDB" id="VectorBase:AMEM001788"/>
<dbReference type="STRING" id="30066.A0A182UQA9"/>
<keyword evidence="4" id="KW-0862">Zinc</keyword>
<dbReference type="EnsemblMetazoa" id="AMEM001788-RA">
    <property type="protein sequence ID" value="AMEM001788-PA"/>
    <property type="gene ID" value="AMEM001788"/>
</dbReference>
<dbReference type="Pfam" id="PF00096">
    <property type="entry name" value="zf-C2H2"/>
    <property type="match status" value="2"/>
</dbReference>
<dbReference type="PROSITE" id="PS50157">
    <property type="entry name" value="ZINC_FINGER_C2H2_2"/>
    <property type="match status" value="3"/>
</dbReference>
<feature type="domain" description="C2H2-type" evidence="10">
    <location>
        <begin position="92"/>
        <end position="116"/>
    </location>
</feature>
<evidence type="ECO:0000256" key="4">
    <source>
        <dbReference type="ARBA" id="ARBA00022833"/>
    </source>
</evidence>
<evidence type="ECO:0000313" key="12">
    <source>
        <dbReference type="Proteomes" id="UP000075903"/>
    </source>
</evidence>
<comment type="subcellular location">
    <subcellularLocation>
        <location evidence="1">Nucleus</location>
    </subcellularLocation>
</comment>
<dbReference type="PANTHER" id="PTHR46179:SF13">
    <property type="entry name" value="C2H2-TYPE DOMAIN-CONTAINING PROTEIN"/>
    <property type="match status" value="1"/>
</dbReference>
<feature type="compositionally biased region" description="Low complexity" evidence="9">
    <location>
        <begin position="1"/>
        <end position="10"/>
    </location>
</feature>
<sequence length="421" mass="47043">MATANAAVVVPPVPASDDQDYQESDKTRASNAEDFPNFRDFQIVKMVQHFRVVTDGSQEQLRLGFKCKTCGTTFNKTMQLLGHIRLHFEDEHTCRDCGKYFFDPNKLQVHIKAKHTINMLKCQLGCPRYSTPSFKCLQLHYERFHFVKIRMRELRKMDEAIRNGGTVMTQIISKKQQRKQLRTLEALRSDDGYDDDDDGSEKVLSETAEENALYDDQMQCCVCGAIFEEEQQLEQHENSHTAPLECSFCSMNFLQLPDIRAHYQARHQAISRPAQLTAVNPYQHQQAPTTTLTPIAQSPQIAWPITATPIATTHHHHHHQQQQILPPVHNQIEIIPLHSSPQAGGGGGVAAAGGGAQQHSIIASIGTSPQQQHQQQTQTLTPIQLSIKDASGNVIGGGGTAPNATGGYMMQNKEKLIPQRV</sequence>
<evidence type="ECO:0000313" key="11">
    <source>
        <dbReference type="EnsemblMetazoa" id="AMEM001788-PA"/>
    </source>
</evidence>
<evidence type="ECO:0000256" key="2">
    <source>
        <dbReference type="ARBA" id="ARBA00022723"/>
    </source>
</evidence>
<evidence type="ECO:0000256" key="9">
    <source>
        <dbReference type="SAM" id="MobiDB-lite"/>
    </source>
</evidence>
<evidence type="ECO:0000256" key="7">
    <source>
        <dbReference type="ARBA" id="ARBA00023242"/>
    </source>
</evidence>
<keyword evidence="6" id="KW-0804">Transcription</keyword>
<evidence type="ECO:0000259" key="10">
    <source>
        <dbReference type="PROSITE" id="PS50157"/>
    </source>
</evidence>
<feature type="domain" description="C2H2-type" evidence="10">
    <location>
        <begin position="65"/>
        <end position="92"/>
    </location>
</feature>
<evidence type="ECO:0000256" key="8">
    <source>
        <dbReference type="PROSITE-ProRule" id="PRU00042"/>
    </source>
</evidence>
<keyword evidence="2" id="KW-0479">Metal-binding</keyword>
<dbReference type="InterPro" id="IPR051061">
    <property type="entry name" value="Zinc_finger_trans_reg"/>
</dbReference>
<feature type="region of interest" description="Disordered" evidence="9">
    <location>
        <begin position="1"/>
        <end position="29"/>
    </location>
</feature>
<dbReference type="SUPFAM" id="SSF57667">
    <property type="entry name" value="beta-beta-alpha zinc fingers"/>
    <property type="match status" value="1"/>
</dbReference>
<keyword evidence="5" id="KW-0805">Transcription regulation</keyword>
<evidence type="ECO:0000256" key="3">
    <source>
        <dbReference type="ARBA" id="ARBA00022771"/>
    </source>
</evidence>
<dbReference type="Proteomes" id="UP000075903">
    <property type="component" value="Unassembled WGS sequence"/>
</dbReference>
<proteinExistence type="predicted"/>
<evidence type="ECO:0000256" key="6">
    <source>
        <dbReference type="ARBA" id="ARBA00023163"/>
    </source>
</evidence>
<accession>A0A182UQA9</accession>
<keyword evidence="7" id="KW-0539">Nucleus</keyword>
<dbReference type="PANTHER" id="PTHR46179">
    <property type="entry name" value="ZINC FINGER PROTEIN"/>
    <property type="match status" value="1"/>
</dbReference>
<dbReference type="PROSITE" id="PS00028">
    <property type="entry name" value="ZINC_FINGER_C2H2_1"/>
    <property type="match status" value="4"/>
</dbReference>
<dbReference type="GO" id="GO:0005634">
    <property type="term" value="C:nucleus"/>
    <property type="evidence" value="ECO:0007669"/>
    <property type="project" value="UniProtKB-SubCell"/>
</dbReference>
<name>A0A182UQA9_ANOME</name>
<dbReference type="GO" id="GO:0008270">
    <property type="term" value="F:zinc ion binding"/>
    <property type="evidence" value="ECO:0007669"/>
    <property type="project" value="UniProtKB-KW"/>
</dbReference>
<reference evidence="11" key="1">
    <citation type="submission" date="2020-05" db="UniProtKB">
        <authorList>
            <consortium name="EnsemblMetazoa"/>
        </authorList>
    </citation>
    <scope>IDENTIFICATION</scope>
    <source>
        <strain evidence="11">MAF</strain>
    </source>
</reference>
<dbReference type="InterPro" id="IPR013087">
    <property type="entry name" value="Znf_C2H2_type"/>
</dbReference>
<dbReference type="InterPro" id="IPR036236">
    <property type="entry name" value="Znf_C2H2_sf"/>
</dbReference>
<protein>
    <recommendedName>
        <fullName evidence="10">C2H2-type domain-containing protein</fullName>
    </recommendedName>
</protein>
<dbReference type="SMART" id="SM00355">
    <property type="entry name" value="ZnF_C2H2"/>
    <property type="match status" value="5"/>
</dbReference>
<dbReference type="VEuPathDB" id="VectorBase:AMEM21_001895"/>
<evidence type="ECO:0000256" key="5">
    <source>
        <dbReference type="ARBA" id="ARBA00023015"/>
    </source>
</evidence>
<dbReference type="GO" id="GO:0006357">
    <property type="term" value="P:regulation of transcription by RNA polymerase II"/>
    <property type="evidence" value="ECO:0007669"/>
    <property type="project" value="TreeGrafter"/>
</dbReference>
<evidence type="ECO:0000256" key="1">
    <source>
        <dbReference type="ARBA" id="ARBA00004123"/>
    </source>
</evidence>
<dbReference type="Gene3D" id="3.30.160.60">
    <property type="entry name" value="Classic Zinc Finger"/>
    <property type="match status" value="2"/>
</dbReference>
<keyword evidence="12" id="KW-1185">Reference proteome</keyword>
<keyword evidence="3 8" id="KW-0863">Zinc-finger</keyword>
<dbReference type="AlphaFoldDB" id="A0A182UQA9"/>